<dbReference type="InParanoid" id="A0A401G7R9"/>
<evidence type="ECO:0000256" key="5">
    <source>
        <dbReference type="RuleBase" id="RU367043"/>
    </source>
</evidence>
<comment type="function">
    <text evidence="5">Mitochondrial intermembrane chaperone that participates in the import and insertion of some multi-pass transmembrane proteins into the mitochondrial inner membrane. Also required for the transfer of beta-barrel precursors from the TOM complex to the sorting and assembly machinery (SAM complex) of the outer membrane. Acts as a chaperone-like protein that protects the hydrophobic precursors from aggregation and guide them through the mitochondrial intermembrane space.</text>
</comment>
<dbReference type="GeneID" id="38775110"/>
<comment type="similarity">
    <text evidence="1 5">Belongs to the small Tim family.</text>
</comment>
<evidence type="ECO:0000313" key="7">
    <source>
        <dbReference type="EMBL" id="GBE78193.1"/>
    </source>
</evidence>
<keyword evidence="2 5" id="KW-0999">Mitochondrion inner membrane</keyword>
<dbReference type="SUPFAM" id="SSF144122">
    <property type="entry name" value="Tim10-like"/>
    <property type="match status" value="1"/>
</dbReference>
<comment type="caution">
    <text evidence="7">The sequence shown here is derived from an EMBL/GenBank/DDBJ whole genome shotgun (WGS) entry which is preliminary data.</text>
</comment>
<keyword evidence="5" id="KW-0143">Chaperone</keyword>
<evidence type="ECO:0000256" key="2">
    <source>
        <dbReference type="ARBA" id="ARBA00022792"/>
    </source>
</evidence>
<keyword evidence="5" id="KW-1015">Disulfide bond</keyword>
<feature type="domain" description="Tim10-like" evidence="6">
    <location>
        <begin position="16"/>
        <end position="77"/>
    </location>
</feature>
<dbReference type="Proteomes" id="UP000287166">
    <property type="component" value="Unassembled WGS sequence"/>
</dbReference>
<dbReference type="GO" id="GO:0015031">
    <property type="term" value="P:protein transport"/>
    <property type="evidence" value="ECO:0007669"/>
    <property type="project" value="UniProtKB-KW"/>
</dbReference>
<dbReference type="Gene3D" id="1.10.287.810">
    <property type="entry name" value="Mitochondrial import inner membrane translocase subunit tim13 like domains"/>
    <property type="match status" value="1"/>
</dbReference>
<keyword evidence="3 5" id="KW-0653">Protein transport</keyword>
<dbReference type="OrthoDB" id="344165at2759"/>
<gene>
    <name evidence="7" type="ORF">SCP_0110760</name>
</gene>
<comment type="subcellular location">
    <subcellularLocation>
        <location evidence="5">Mitochondrion inner membrane</location>
        <topology evidence="5">Peripheral membrane protein</topology>
        <orientation evidence="5">Intermembrane side</orientation>
    </subcellularLocation>
</comment>
<keyword evidence="4 5" id="KW-0811">Translocation</keyword>
<dbReference type="GO" id="GO:0005743">
    <property type="term" value="C:mitochondrial inner membrane"/>
    <property type="evidence" value="ECO:0007669"/>
    <property type="project" value="UniProtKB-SubCell"/>
</dbReference>
<evidence type="ECO:0000256" key="1">
    <source>
        <dbReference type="ARBA" id="ARBA00006720"/>
    </source>
</evidence>
<keyword evidence="5" id="KW-0813">Transport</keyword>
<evidence type="ECO:0000259" key="6">
    <source>
        <dbReference type="Pfam" id="PF02953"/>
    </source>
</evidence>
<sequence length="85" mass="9866">MSEKFDEATQKELASFVEAEQAQARMHQSIHTLTSMCWDKCITSTPSTRFARGEENCLANCVERFLDTSLFMVKKIEEQRSRMLQ</sequence>
<keyword evidence="8" id="KW-1185">Reference proteome</keyword>
<evidence type="ECO:0000313" key="8">
    <source>
        <dbReference type="Proteomes" id="UP000287166"/>
    </source>
</evidence>
<dbReference type="Pfam" id="PF02953">
    <property type="entry name" value="zf-Tim10_DDP"/>
    <property type="match status" value="1"/>
</dbReference>
<reference evidence="7 8" key="1">
    <citation type="journal article" date="2018" name="Sci. Rep.">
        <title>Genome sequence of the cauliflower mushroom Sparassis crispa (Hanabiratake) and its association with beneficial usage.</title>
        <authorList>
            <person name="Kiyama R."/>
            <person name="Furutani Y."/>
            <person name="Kawaguchi K."/>
            <person name="Nakanishi T."/>
        </authorList>
    </citation>
    <scope>NUCLEOTIDE SEQUENCE [LARGE SCALE GENOMIC DNA]</scope>
</reference>
<accession>A0A401G7R9</accession>
<organism evidence="7 8">
    <name type="scientific">Sparassis crispa</name>
    <dbReference type="NCBI Taxonomy" id="139825"/>
    <lineage>
        <taxon>Eukaryota</taxon>
        <taxon>Fungi</taxon>
        <taxon>Dikarya</taxon>
        <taxon>Basidiomycota</taxon>
        <taxon>Agaricomycotina</taxon>
        <taxon>Agaricomycetes</taxon>
        <taxon>Polyporales</taxon>
        <taxon>Sparassidaceae</taxon>
        <taxon>Sparassis</taxon>
    </lineage>
</organism>
<comment type="domain">
    <text evidence="5">The twin CX3C motif contains 4 conserved Cys residues that form 2 disulfide bonds in the mitochondrial intermembrane space.</text>
</comment>
<evidence type="ECO:0000256" key="3">
    <source>
        <dbReference type="ARBA" id="ARBA00022927"/>
    </source>
</evidence>
<protein>
    <recommendedName>
        <fullName evidence="5">Mitochondrial import inner membrane translocase subunit</fullName>
    </recommendedName>
</protein>
<dbReference type="InterPro" id="IPR035427">
    <property type="entry name" value="Tim10-like_dom_sf"/>
</dbReference>
<dbReference type="RefSeq" id="XP_027609106.1">
    <property type="nucleotide sequence ID" value="XM_027753305.1"/>
</dbReference>
<name>A0A401G7R9_9APHY</name>
<dbReference type="AlphaFoldDB" id="A0A401G7R9"/>
<proteinExistence type="inferred from homology"/>
<comment type="subunit">
    <text evidence="5">Heterohexamer.</text>
</comment>
<dbReference type="STRING" id="139825.A0A401G7R9"/>
<keyword evidence="2 5" id="KW-0472">Membrane</keyword>
<dbReference type="FunCoup" id="A0A401G7R9">
    <property type="interactions" value="134"/>
</dbReference>
<dbReference type="InterPro" id="IPR004217">
    <property type="entry name" value="Tim10-like"/>
</dbReference>
<keyword evidence="5" id="KW-0496">Mitochondrion</keyword>
<evidence type="ECO:0000256" key="4">
    <source>
        <dbReference type="ARBA" id="ARBA00023010"/>
    </source>
</evidence>
<dbReference type="EMBL" id="BFAD01000001">
    <property type="protein sequence ID" value="GBE78193.1"/>
    <property type="molecule type" value="Genomic_DNA"/>
</dbReference>